<reference evidence="1" key="1">
    <citation type="journal article" date="2014" name="Front. Microbiol.">
        <title>High frequency of phylogenetically diverse reductive dehalogenase-homologous genes in deep subseafloor sedimentary metagenomes.</title>
        <authorList>
            <person name="Kawai M."/>
            <person name="Futagami T."/>
            <person name="Toyoda A."/>
            <person name="Takaki Y."/>
            <person name="Nishi S."/>
            <person name="Hori S."/>
            <person name="Arai W."/>
            <person name="Tsubouchi T."/>
            <person name="Morono Y."/>
            <person name="Uchiyama I."/>
            <person name="Ito T."/>
            <person name="Fujiyama A."/>
            <person name="Inagaki F."/>
            <person name="Takami H."/>
        </authorList>
    </citation>
    <scope>NUCLEOTIDE SEQUENCE</scope>
    <source>
        <strain evidence="1">Expedition CK06-06</strain>
    </source>
</reference>
<dbReference type="GO" id="GO:0008270">
    <property type="term" value="F:zinc ion binding"/>
    <property type="evidence" value="ECO:0007669"/>
    <property type="project" value="TreeGrafter"/>
</dbReference>
<dbReference type="PANTHER" id="PTHR36928:SF1">
    <property type="entry name" value="PHOSPHATASE YCDX-RELATED"/>
    <property type="match status" value="1"/>
</dbReference>
<dbReference type="GO" id="GO:0042578">
    <property type="term" value="F:phosphoric ester hydrolase activity"/>
    <property type="evidence" value="ECO:0007669"/>
    <property type="project" value="TreeGrafter"/>
</dbReference>
<protein>
    <recommendedName>
        <fullName evidence="2">Polymerase/histidinol phosphatase N-terminal domain-containing protein</fullName>
    </recommendedName>
</protein>
<dbReference type="EMBL" id="BARS01001261">
    <property type="protein sequence ID" value="GAF69393.1"/>
    <property type="molecule type" value="Genomic_DNA"/>
</dbReference>
<dbReference type="NCBIfam" id="NF004981">
    <property type="entry name" value="PRK06361.1"/>
    <property type="match status" value="1"/>
</dbReference>
<dbReference type="SUPFAM" id="SSF89550">
    <property type="entry name" value="PHP domain-like"/>
    <property type="match status" value="1"/>
</dbReference>
<dbReference type="PANTHER" id="PTHR36928">
    <property type="entry name" value="PHOSPHATASE YCDX-RELATED"/>
    <property type="match status" value="1"/>
</dbReference>
<dbReference type="GO" id="GO:0005829">
    <property type="term" value="C:cytosol"/>
    <property type="evidence" value="ECO:0007669"/>
    <property type="project" value="TreeGrafter"/>
</dbReference>
<comment type="caution">
    <text evidence="1">The sequence shown here is derived from an EMBL/GenBank/DDBJ whole genome shotgun (WGS) entry which is preliminary data.</text>
</comment>
<accession>X0RKS5</accession>
<organism evidence="1">
    <name type="scientific">marine sediment metagenome</name>
    <dbReference type="NCBI Taxonomy" id="412755"/>
    <lineage>
        <taxon>unclassified sequences</taxon>
        <taxon>metagenomes</taxon>
        <taxon>ecological metagenomes</taxon>
    </lineage>
</organism>
<dbReference type="InterPro" id="IPR050243">
    <property type="entry name" value="PHP_phosphatase"/>
</dbReference>
<dbReference type="InterPro" id="IPR016195">
    <property type="entry name" value="Pol/histidinol_Pase-like"/>
</dbReference>
<name>X0RKS5_9ZZZZ</name>
<dbReference type="Gene3D" id="3.20.20.140">
    <property type="entry name" value="Metal-dependent hydrolases"/>
    <property type="match status" value="1"/>
</dbReference>
<gene>
    <name evidence="1" type="ORF">S01H1_02566</name>
</gene>
<dbReference type="AlphaFoldDB" id="X0RKS5"/>
<evidence type="ECO:0000313" key="1">
    <source>
        <dbReference type="EMBL" id="GAF69393.1"/>
    </source>
</evidence>
<evidence type="ECO:0008006" key="2">
    <source>
        <dbReference type="Google" id="ProtNLM"/>
    </source>
</evidence>
<sequence length="121" mass="13450">MVHGESPVEPVCPQTNFVGLRSDIDILAHPGMITEEEVKLAKERGIYLELSARKGHCLANGRLTMLARKFQAKLVINTDAHTPRELFSEGLLKKVGLGAGLTEHELEEVFQNSAELVKKRF</sequence>
<proteinExistence type="predicted"/>